<dbReference type="Proteomes" id="UP000035929">
    <property type="component" value="Unassembled WGS sequence"/>
</dbReference>
<protein>
    <recommendedName>
        <fullName evidence="3">Transposase</fullName>
    </recommendedName>
</protein>
<gene>
    <name evidence="1" type="ORF">VP06_24685</name>
</gene>
<evidence type="ECO:0000313" key="1">
    <source>
        <dbReference type="EMBL" id="KMO29476.1"/>
    </source>
</evidence>
<evidence type="ECO:0000313" key="2">
    <source>
        <dbReference type="Proteomes" id="UP000035929"/>
    </source>
</evidence>
<name>A0A0J6UTH5_9HYPH</name>
<comment type="caution">
    <text evidence="1">The sequence shown here is derived from an EMBL/GenBank/DDBJ whole genome shotgun (WGS) entry which is preliminary data.</text>
</comment>
<dbReference type="PATRIC" id="fig|270351.6.peg.2961"/>
<proteinExistence type="predicted"/>
<accession>A0A0J6UTH5</accession>
<dbReference type="AlphaFoldDB" id="A0A0J6UTH5"/>
<dbReference type="EMBL" id="LABX01000204">
    <property type="protein sequence ID" value="KMO29476.1"/>
    <property type="molecule type" value="Genomic_DNA"/>
</dbReference>
<organism evidence="1 2">
    <name type="scientific">Methylobacterium aquaticum</name>
    <dbReference type="NCBI Taxonomy" id="270351"/>
    <lineage>
        <taxon>Bacteria</taxon>
        <taxon>Pseudomonadati</taxon>
        <taxon>Pseudomonadota</taxon>
        <taxon>Alphaproteobacteria</taxon>
        <taxon>Hyphomicrobiales</taxon>
        <taxon>Methylobacteriaceae</taxon>
        <taxon>Methylobacterium</taxon>
    </lineage>
</organism>
<sequence>MIRFIDEHREVYGVEPICRVLPIAPSTYYVHGARRADPEKQPVRARSDAAWTIETRRVFEANFCVYGVRKIWRQLAR</sequence>
<evidence type="ECO:0008006" key="3">
    <source>
        <dbReference type="Google" id="ProtNLM"/>
    </source>
</evidence>
<reference evidence="1 2" key="1">
    <citation type="submission" date="2015-03" db="EMBL/GenBank/DDBJ databases">
        <title>Genome sequencing of Methylobacterium aquaticum DSM16371 type strain.</title>
        <authorList>
            <person name="Chaudhry V."/>
            <person name="Patil P.B."/>
        </authorList>
    </citation>
    <scope>NUCLEOTIDE SEQUENCE [LARGE SCALE GENOMIC DNA]</scope>
    <source>
        <strain evidence="1 2">DSM 16371</strain>
    </source>
</reference>